<dbReference type="GO" id="GO:0005829">
    <property type="term" value="C:cytosol"/>
    <property type="evidence" value="ECO:0007669"/>
    <property type="project" value="TreeGrafter"/>
</dbReference>
<comment type="caution">
    <text evidence="3">The sequence shown here is derived from an EMBL/GenBank/DDBJ whole genome shotgun (WGS) entry which is preliminary data.</text>
</comment>
<comment type="similarity">
    <text evidence="1 2">Belongs to the BolA/IbaG family.</text>
</comment>
<sequence>MMEDILRSKLEADLQPGELIIENESHMHGGPATESHFNLTVVSTQFKETSPVKRHQRVYKILSAELASSVHALALHLYTPEEWKKRQQATPESPNCRGGSE</sequence>
<name>A0A2A5BAC2_9GAMM</name>
<organism evidence="3 4">
    <name type="scientific">SAR86 cluster bacterium</name>
    <dbReference type="NCBI Taxonomy" id="2030880"/>
    <lineage>
        <taxon>Bacteria</taxon>
        <taxon>Pseudomonadati</taxon>
        <taxon>Pseudomonadota</taxon>
        <taxon>Gammaproteobacteria</taxon>
        <taxon>SAR86 cluster</taxon>
    </lineage>
</organism>
<dbReference type="Proteomes" id="UP000218327">
    <property type="component" value="Unassembled WGS sequence"/>
</dbReference>
<dbReference type="PANTHER" id="PTHR46229">
    <property type="entry name" value="BOLA TRANSCRIPTION REGULATOR"/>
    <property type="match status" value="1"/>
</dbReference>
<dbReference type="PIRSF" id="PIRSF003113">
    <property type="entry name" value="BolA"/>
    <property type="match status" value="1"/>
</dbReference>
<evidence type="ECO:0000313" key="4">
    <source>
        <dbReference type="Proteomes" id="UP000218327"/>
    </source>
</evidence>
<gene>
    <name evidence="3" type="ORF">COA96_01005</name>
</gene>
<dbReference type="InterPro" id="IPR050961">
    <property type="entry name" value="BolA/IbaG_stress_morph_reg"/>
</dbReference>
<dbReference type="AlphaFoldDB" id="A0A2A5BAC2"/>
<dbReference type="GO" id="GO:0006351">
    <property type="term" value="P:DNA-templated transcription"/>
    <property type="evidence" value="ECO:0007669"/>
    <property type="project" value="TreeGrafter"/>
</dbReference>
<dbReference type="EMBL" id="NVVJ01000002">
    <property type="protein sequence ID" value="PCJ28503.1"/>
    <property type="molecule type" value="Genomic_DNA"/>
</dbReference>
<dbReference type="PANTHER" id="PTHR46229:SF2">
    <property type="entry name" value="BOLA-LIKE PROTEIN 1"/>
    <property type="match status" value="1"/>
</dbReference>
<evidence type="ECO:0000313" key="3">
    <source>
        <dbReference type="EMBL" id="PCJ28503.1"/>
    </source>
</evidence>
<dbReference type="Gene3D" id="3.10.20.90">
    <property type="entry name" value="Phosphatidylinositol 3-kinase Catalytic Subunit, Chain A, domain 1"/>
    <property type="match status" value="1"/>
</dbReference>
<proteinExistence type="inferred from homology"/>
<reference evidence="4" key="1">
    <citation type="submission" date="2017-08" db="EMBL/GenBank/DDBJ databases">
        <title>A dynamic microbial community with high functional redundancy inhabits the cold, oxic subseafloor aquifer.</title>
        <authorList>
            <person name="Tully B.J."/>
            <person name="Wheat C.G."/>
            <person name="Glazer B.T."/>
            <person name="Huber J.A."/>
        </authorList>
    </citation>
    <scope>NUCLEOTIDE SEQUENCE [LARGE SCALE GENOMIC DNA]</scope>
</reference>
<evidence type="ECO:0000256" key="1">
    <source>
        <dbReference type="ARBA" id="ARBA00005578"/>
    </source>
</evidence>
<protein>
    <submittedName>
        <fullName evidence="3">BolA family transcriptional regulator</fullName>
    </submittedName>
</protein>
<dbReference type="InterPro" id="IPR036065">
    <property type="entry name" value="BolA-like_sf"/>
</dbReference>
<evidence type="ECO:0000256" key="2">
    <source>
        <dbReference type="RuleBase" id="RU003860"/>
    </source>
</evidence>
<dbReference type="Pfam" id="PF01722">
    <property type="entry name" value="BolA"/>
    <property type="match status" value="1"/>
</dbReference>
<dbReference type="SUPFAM" id="SSF82657">
    <property type="entry name" value="BolA-like"/>
    <property type="match status" value="1"/>
</dbReference>
<accession>A0A2A5BAC2</accession>
<dbReference type="InterPro" id="IPR002634">
    <property type="entry name" value="BolA"/>
</dbReference>